<dbReference type="Gramene" id="OBART04G22260.5">
    <property type="protein sequence ID" value="OBART04G22260.5"/>
    <property type="gene ID" value="OBART04G22260"/>
</dbReference>
<protein>
    <submittedName>
        <fullName evidence="1">Uncharacterized protein</fullName>
    </submittedName>
</protein>
<accession>A0A0D3FZ57</accession>
<reference evidence="1" key="2">
    <citation type="submission" date="2015-03" db="UniProtKB">
        <authorList>
            <consortium name="EnsemblPlants"/>
        </authorList>
    </citation>
    <scope>IDENTIFICATION</scope>
</reference>
<evidence type="ECO:0000313" key="2">
    <source>
        <dbReference type="Proteomes" id="UP000026960"/>
    </source>
</evidence>
<sequence length="74" mass="8239">MQDAQLNPILLWSTNYNIVHLYELPSFAERGKISFEAEVGAVKNGPGGLIFTSDEIGELKLWKWTAERTSGVSN</sequence>
<evidence type="ECO:0000313" key="1">
    <source>
        <dbReference type="EnsemblPlants" id="OBART04G22260.5"/>
    </source>
</evidence>
<dbReference type="HOGENOM" id="CLU_2517027_0_0_1"/>
<dbReference type="AlphaFoldDB" id="A0A0D3FZ57"/>
<dbReference type="EnsemblPlants" id="OBART04G22260.5">
    <property type="protein sequence ID" value="OBART04G22260.5"/>
    <property type="gene ID" value="OBART04G22260"/>
</dbReference>
<reference evidence="1" key="1">
    <citation type="journal article" date="2009" name="Rice">
        <title>De Novo Next Generation Sequencing of Plant Genomes.</title>
        <authorList>
            <person name="Rounsley S."/>
            <person name="Marri P.R."/>
            <person name="Yu Y."/>
            <person name="He R."/>
            <person name="Sisneros N."/>
            <person name="Goicoechea J.L."/>
            <person name="Lee S.J."/>
            <person name="Angelova A."/>
            <person name="Kudrna D."/>
            <person name="Luo M."/>
            <person name="Affourtit J."/>
            <person name="Desany B."/>
            <person name="Knight J."/>
            <person name="Niazi F."/>
            <person name="Egholm M."/>
            <person name="Wing R.A."/>
        </authorList>
    </citation>
    <scope>NUCLEOTIDE SEQUENCE [LARGE SCALE GENOMIC DNA]</scope>
    <source>
        <strain evidence="1">cv. IRGC 105608</strain>
    </source>
</reference>
<name>A0A0D3FZ57_9ORYZ</name>
<proteinExistence type="predicted"/>
<dbReference type="Proteomes" id="UP000026960">
    <property type="component" value="Chromosome 4"/>
</dbReference>
<organism evidence="1">
    <name type="scientific">Oryza barthii</name>
    <dbReference type="NCBI Taxonomy" id="65489"/>
    <lineage>
        <taxon>Eukaryota</taxon>
        <taxon>Viridiplantae</taxon>
        <taxon>Streptophyta</taxon>
        <taxon>Embryophyta</taxon>
        <taxon>Tracheophyta</taxon>
        <taxon>Spermatophyta</taxon>
        <taxon>Magnoliopsida</taxon>
        <taxon>Liliopsida</taxon>
        <taxon>Poales</taxon>
        <taxon>Poaceae</taxon>
        <taxon>BOP clade</taxon>
        <taxon>Oryzoideae</taxon>
        <taxon>Oryzeae</taxon>
        <taxon>Oryzinae</taxon>
        <taxon>Oryza</taxon>
    </lineage>
</organism>
<keyword evidence="2" id="KW-1185">Reference proteome</keyword>